<evidence type="ECO:0000313" key="2">
    <source>
        <dbReference type="EMBL" id="MCI75734.1"/>
    </source>
</evidence>
<proteinExistence type="predicted"/>
<evidence type="ECO:0000256" key="1">
    <source>
        <dbReference type="SAM" id="MobiDB-lite"/>
    </source>
</evidence>
<feature type="non-terminal residue" evidence="2">
    <location>
        <position position="78"/>
    </location>
</feature>
<organism evidence="2 3">
    <name type="scientific">Trifolium medium</name>
    <dbReference type="NCBI Taxonomy" id="97028"/>
    <lineage>
        <taxon>Eukaryota</taxon>
        <taxon>Viridiplantae</taxon>
        <taxon>Streptophyta</taxon>
        <taxon>Embryophyta</taxon>
        <taxon>Tracheophyta</taxon>
        <taxon>Spermatophyta</taxon>
        <taxon>Magnoliopsida</taxon>
        <taxon>eudicotyledons</taxon>
        <taxon>Gunneridae</taxon>
        <taxon>Pentapetalae</taxon>
        <taxon>rosids</taxon>
        <taxon>fabids</taxon>
        <taxon>Fabales</taxon>
        <taxon>Fabaceae</taxon>
        <taxon>Papilionoideae</taxon>
        <taxon>50 kb inversion clade</taxon>
        <taxon>NPAAA clade</taxon>
        <taxon>Hologalegina</taxon>
        <taxon>IRL clade</taxon>
        <taxon>Trifolieae</taxon>
        <taxon>Trifolium</taxon>
    </lineage>
</organism>
<feature type="compositionally biased region" description="Basic and acidic residues" evidence="1">
    <location>
        <begin position="12"/>
        <end position="28"/>
    </location>
</feature>
<name>A0A392USZ9_9FABA</name>
<protein>
    <submittedName>
        <fullName evidence="2">Uncharacterized protein</fullName>
    </submittedName>
</protein>
<feature type="region of interest" description="Disordered" evidence="1">
    <location>
        <begin position="1"/>
        <end position="28"/>
    </location>
</feature>
<accession>A0A392USZ9</accession>
<feature type="non-terminal residue" evidence="2">
    <location>
        <position position="1"/>
    </location>
</feature>
<sequence>KEAEALRGPGHLGEEMRGVRARGETRADLETPHIVKRDTHDTLQGDAPLGGAHQEGILHFLDTTDDNLRSRKNATKGL</sequence>
<comment type="caution">
    <text evidence="2">The sequence shown here is derived from an EMBL/GenBank/DDBJ whole genome shotgun (WGS) entry which is preliminary data.</text>
</comment>
<dbReference type="Proteomes" id="UP000265520">
    <property type="component" value="Unassembled WGS sequence"/>
</dbReference>
<evidence type="ECO:0000313" key="3">
    <source>
        <dbReference type="Proteomes" id="UP000265520"/>
    </source>
</evidence>
<keyword evidence="3" id="KW-1185">Reference proteome</keyword>
<reference evidence="2 3" key="1">
    <citation type="journal article" date="2018" name="Front. Plant Sci.">
        <title>Red Clover (Trifolium pratense) and Zigzag Clover (T. medium) - A Picture of Genomic Similarities and Differences.</title>
        <authorList>
            <person name="Dluhosova J."/>
            <person name="Istvanek J."/>
            <person name="Nedelnik J."/>
            <person name="Repkova J."/>
        </authorList>
    </citation>
    <scope>NUCLEOTIDE SEQUENCE [LARGE SCALE GENOMIC DNA]</scope>
    <source>
        <strain evidence="3">cv. 10/8</strain>
        <tissue evidence="2">Leaf</tissue>
    </source>
</reference>
<dbReference type="EMBL" id="LXQA010889891">
    <property type="protein sequence ID" value="MCI75734.1"/>
    <property type="molecule type" value="Genomic_DNA"/>
</dbReference>
<dbReference type="AlphaFoldDB" id="A0A392USZ9"/>